<reference evidence="3 4" key="1">
    <citation type="submission" date="2023-04" db="EMBL/GenBank/DDBJ databases">
        <title>Antarctic isolates genomes.</title>
        <authorList>
            <person name="Dimov S.G."/>
        </authorList>
    </citation>
    <scope>NUCLEOTIDE SEQUENCE [LARGE SCALE GENOMIC DNA]</scope>
    <source>
        <strain evidence="3 4">AL19</strain>
    </source>
</reference>
<evidence type="ECO:0000259" key="2">
    <source>
        <dbReference type="PROSITE" id="PS51352"/>
    </source>
</evidence>
<evidence type="ECO:0000256" key="1">
    <source>
        <dbReference type="SAM" id="Phobius"/>
    </source>
</evidence>
<comment type="caution">
    <text evidence="3">The sequence shown here is derived from an EMBL/GenBank/DDBJ whole genome shotgun (WGS) entry which is preliminary data.</text>
</comment>
<keyword evidence="1" id="KW-0812">Transmembrane</keyword>
<dbReference type="Pfam" id="PF00085">
    <property type="entry name" value="Thioredoxin"/>
    <property type="match status" value="1"/>
</dbReference>
<dbReference type="SUPFAM" id="SSF52833">
    <property type="entry name" value="Thioredoxin-like"/>
    <property type="match status" value="1"/>
</dbReference>
<proteinExistence type="predicted"/>
<keyword evidence="1" id="KW-0472">Membrane</keyword>
<accession>A0ABT6QZ87</accession>
<evidence type="ECO:0000313" key="3">
    <source>
        <dbReference type="EMBL" id="MDI3234000.1"/>
    </source>
</evidence>
<dbReference type="PROSITE" id="PS51352">
    <property type="entry name" value="THIOREDOXIN_2"/>
    <property type="match status" value="1"/>
</dbReference>
<feature type="domain" description="Thioredoxin" evidence="2">
    <location>
        <begin position="30"/>
        <end position="150"/>
    </location>
</feature>
<name>A0ABT6QZ87_9BACL</name>
<keyword evidence="1" id="KW-1133">Transmembrane helix</keyword>
<feature type="transmembrane region" description="Helical" evidence="1">
    <location>
        <begin position="20"/>
        <end position="40"/>
    </location>
</feature>
<dbReference type="InterPro" id="IPR013766">
    <property type="entry name" value="Thioredoxin_domain"/>
</dbReference>
<organism evidence="3 4">
    <name type="scientific">Exiguobacterium antarcticum</name>
    <dbReference type="NCBI Taxonomy" id="132920"/>
    <lineage>
        <taxon>Bacteria</taxon>
        <taxon>Bacillati</taxon>
        <taxon>Bacillota</taxon>
        <taxon>Bacilli</taxon>
        <taxon>Bacillales</taxon>
        <taxon>Bacillales Family XII. Incertae Sedis</taxon>
        <taxon>Exiguobacterium</taxon>
    </lineage>
</organism>
<protein>
    <submittedName>
        <fullName evidence="3">Thioredoxin family protein</fullName>
    </submittedName>
</protein>
<gene>
    <name evidence="3" type="ORF">QK289_03185</name>
</gene>
<sequence>MSKKSNRVKPTKKPQSKANWITAGVIALIVLLGAGLLLFMDREDSASKNGNLTASQVSDKLQSGDEFYTYFYQTGCVHCEKVKPYLVPLGEKQDIPFEQIDLAVEQSAWDTFAIEGTPTVVHFKDGKEVSRVSGEQTEEAYKEFFAGKDVKNSEEESSGDLND</sequence>
<dbReference type="RefSeq" id="WP_014969747.1">
    <property type="nucleotide sequence ID" value="NZ_JANJYY010000003.1"/>
</dbReference>
<keyword evidence="4" id="KW-1185">Reference proteome</keyword>
<dbReference type="CDD" id="cd02947">
    <property type="entry name" value="TRX_family"/>
    <property type="match status" value="1"/>
</dbReference>
<dbReference type="EMBL" id="JASBQV010000003">
    <property type="protein sequence ID" value="MDI3234000.1"/>
    <property type="molecule type" value="Genomic_DNA"/>
</dbReference>
<dbReference type="Proteomes" id="UP001243286">
    <property type="component" value="Unassembled WGS sequence"/>
</dbReference>
<dbReference type="InterPro" id="IPR036249">
    <property type="entry name" value="Thioredoxin-like_sf"/>
</dbReference>
<dbReference type="Gene3D" id="3.40.30.10">
    <property type="entry name" value="Glutaredoxin"/>
    <property type="match status" value="1"/>
</dbReference>
<evidence type="ECO:0000313" key="4">
    <source>
        <dbReference type="Proteomes" id="UP001243286"/>
    </source>
</evidence>